<dbReference type="InterPro" id="IPR003325">
    <property type="entry name" value="TerD"/>
</dbReference>
<evidence type="ECO:0000313" key="3">
    <source>
        <dbReference type="EMBL" id="GLF99672.1"/>
    </source>
</evidence>
<accession>A0ABQ5PAQ0</accession>
<dbReference type="Pfam" id="PF02342">
    <property type="entry name" value="TerD"/>
    <property type="match status" value="1"/>
</dbReference>
<keyword evidence="4" id="KW-1185">Reference proteome</keyword>
<gene>
    <name evidence="3" type="ORF">SYYSPA8_35265</name>
</gene>
<proteinExistence type="inferred from homology"/>
<protein>
    <submittedName>
        <fullName evidence="3">TerD family protein</fullName>
    </submittedName>
</protein>
<dbReference type="RefSeq" id="WP_323451608.1">
    <property type="nucleotide sequence ID" value="NZ_BSBI01000022.1"/>
</dbReference>
<comment type="similarity">
    <text evidence="1">Belongs to the CAPAB/TerDEXZ family.</text>
</comment>
<dbReference type="InterPro" id="IPR051324">
    <property type="entry name" value="Stress/Tellurium_Resist"/>
</dbReference>
<organism evidence="3 4">
    <name type="scientific">Streptomyces yaizuensis</name>
    <dbReference type="NCBI Taxonomy" id="2989713"/>
    <lineage>
        <taxon>Bacteria</taxon>
        <taxon>Bacillati</taxon>
        <taxon>Actinomycetota</taxon>
        <taxon>Actinomycetes</taxon>
        <taxon>Kitasatosporales</taxon>
        <taxon>Streptomycetaceae</taxon>
        <taxon>Streptomyces</taxon>
    </lineage>
</organism>
<evidence type="ECO:0000256" key="1">
    <source>
        <dbReference type="ARBA" id="ARBA00008775"/>
    </source>
</evidence>
<dbReference type="Gene3D" id="2.60.60.30">
    <property type="entry name" value="sav2460 like domains"/>
    <property type="match status" value="1"/>
</dbReference>
<evidence type="ECO:0000313" key="4">
    <source>
        <dbReference type="Proteomes" id="UP001291653"/>
    </source>
</evidence>
<name>A0ABQ5PAQ0_9ACTN</name>
<reference evidence="3 4" key="1">
    <citation type="submission" date="2022-10" db="EMBL/GenBank/DDBJ databases">
        <title>Draft genome sequence of Streptomyces sp. YSPA8.</title>
        <authorList>
            <person name="Moriuchi R."/>
            <person name="Dohra H."/>
            <person name="Yamamura H."/>
            <person name="Kodani S."/>
        </authorList>
    </citation>
    <scope>NUCLEOTIDE SEQUENCE [LARGE SCALE GENOMIC DNA]</scope>
    <source>
        <strain evidence="3 4">YSPA8</strain>
    </source>
</reference>
<dbReference type="CDD" id="cd06974">
    <property type="entry name" value="TerD_like"/>
    <property type="match status" value="1"/>
</dbReference>
<feature type="domain" description="TerD" evidence="2">
    <location>
        <begin position="5"/>
        <end position="161"/>
    </location>
</feature>
<dbReference type="EMBL" id="BSBI01000022">
    <property type="protein sequence ID" value="GLF99672.1"/>
    <property type="molecule type" value="Genomic_DNA"/>
</dbReference>
<dbReference type="Proteomes" id="UP001291653">
    <property type="component" value="Unassembled WGS sequence"/>
</dbReference>
<dbReference type="PANTHER" id="PTHR32097">
    <property type="entry name" value="CAMP-BINDING PROTEIN 1-RELATED"/>
    <property type="match status" value="1"/>
</dbReference>
<sequence>MSSLSKGVGTVEVALRWDPSPMGAAPHDLDIVAATYPADAPMGDPAYVVHFDSRSPDGTIGLARDSRTGQGFGFDEVLKAELTRLAPVYGRVVVGVVVQQKHGRLTLGEVAGTLVRVSEGPAELWKDDLSGLAGFTAAVVAEFVRTAPGVWEHRPLLRGMDADPQTFLNLMGRAGA</sequence>
<dbReference type="PANTHER" id="PTHR32097:SF4">
    <property type="entry name" value="GENERAL STRESS PROTEIN 16U"/>
    <property type="match status" value="1"/>
</dbReference>
<evidence type="ECO:0000259" key="2">
    <source>
        <dbReference type="Pfam" id="PF02342"/>
    </source>
</evidence>
<comment type="caution">
    <text evidence="3">The sequence shown here is derived from an EMBL/GenBank/DDBJ whole genome shotgun (WGS) entry which is preliminary data.</text>
</comment>